<dbReference type="GO" id="GO:0016037">
    <property type="term" value="P:light absorption"/>
    <property type="evidence" value="ECO:0007669"/>
    <property type="project" value="UniProtKB-ARBA"/>
</dbReference>
<feature type="transmembrane region" description="Helical" evidence="16">
    <location>
        <begin position="123"/>
        <end position="141"/>
    </location>
</feature>
<dbReference type="AlphaFoldDB" id="A0A8B9MCQ8"/>
<dbReference type="PRINTS" id="PR00575">
    <property type="entry name" value="OPSINREDGRN"/>
</dbReference>
<sequence>MQKSREGREELPEDFYIPMALDTPNLTALSPFLVPQTHLGSPGVFMGMSAFMFMLIALGVPINALTIFCTAKYKKLRSHLNYILVNLAVSNLLVICVGSTTAFYSFSQMYFALGPTACKIEGFAATLGGMVSLWSLAVVAFERFLVICKPLGNFTFRGSHAVLGCAATWIFGLVASVPPLFGWSRYIPEGLQCSCGPDWYTSNNKWNNESYVIFLFCFCFGVPLAIIIFSYGRLLLTLRAVAKQQEQSATTQKAEREVTKMVVVMVLGFLICWAPYSAFALWVVTHRGQPFDVGLASIPSVFSKASTVYNPVIYVFMNKQFRSCMLKLVFCGKSPFGDEDDVSGSSQATQVSSVSSSQVLGLLPRLGDMAAGWETAVFAARRRHEDEDTTRDSVFTYTNSNNTRGPFEGPNYHIAPRWVYNLTSLWMIFVVVASVFTNGLVLVATWKFKKLRHPLNWILVNLAVADLGETVIASTISVINQIFGYFVLGHPLCIIEGYTVSACGITALWSLAIISWERWFVVCKPFGNIKFDGKLAVAGILFSWIWSCAWTAPPIFGWSRYWPHGLKTSCGPDVFSGSSDPGVQSYMVVLMVTCCFFPLAIIILCYLQVWLAIRAVSGAAEEEEGGGVRGAHPHPAELLQSPRQPISPHRPAADPQGAPLQPICPPPPAPHLSPPAPLGAPVGATPPIEPPGSPFPSPRHPHGAHLPP</sequence>
<feature type="transmembrane region" description="Helical" evidence="16">
    <location>
        <begin position="425"/>
        <end position="446"/>
    </location>
</feature>
<dbReference type="InterPro" id="IPR027430">
    <property type="entry name" value="Retinal_BS"/>
</dbReference>
<feature type="transmembrane region" description="Helical" evidence="16">
    <location>
        <begin position="535"/>
        <end position="556"/>
    </location>
</feature>
<dbReference type="GO" id="GO:0009881">
    <property type="term" value="F:photoreceptor activity"/>
    <property type="evidence" value="ECO:0007669"/>
    <property type="project" value="UniProtKB-KW"/>
</dbReference>
<keyword evidence="13" id="KW-0325">Glycoprotein</keyword>
<feature type="transmembrane region" description="Helical" evidence="16">
    <location>
        <begin position="80"/>
        <end position="103"/>
    </location>
</feature>
<evidence type="ECO:0000313" key="20">
    <source>
        <dbReference type="Proteomes" id="UP000694541"/>
    </source>
</evidence>
<dbReference type="Proteomes" id="UP000694541">
    <property type="component" value="Unplaced"/>
</dbReference>
<feature type="transmembrane region" description="Helical" evidence="16">
    <location>
        <begin position="211"/>
        <end position="236"/>
    </location>
</feature>
<feature type="transmembrane region" description="Helical" evidence="16">
    <location>
        <begin position="161"/>
        <end position="181"/>
    </location>
</feature>
<proteinExistence type="inferred from homology"/>
<dbReference type="InterPro" id="IPR001760">
    <property type="entry name" value="Opsin"/>
</dbReference>
<dbReference type="Ensembl" id="ENSANIT00000005809.1">
    <property type="protein sequence ID" value="ENSANIP00000005624.1"/>
    <property type="gene ID" value="ENSANIG00000003864.1"/>
</dbReference>
<keyword evidence="14 16" id="KW-0807">Transducer</keyword>
<comment type="caution">
    <text evidence="16">Lacks conserved residue(s) required for the propagation of feature annotation.</text>
</comment>
<evidence type="ECO:0000256" key="16">
    <source>
        <dbReference type="RuleBase" id="RU004951"/>
    </source>
</evidence>
<dbReference type="Pfam" id="PF00001">
    <property type="entry name" value="7tm_1"/>
    <property type="match status" value="2"/>
</dbReference>
<keyword evidence="9 16" id="KW-0297">G-protein coupled receptor</keyword>
<evidence type="ECO:0000256" key="3">
    <source>
        <dbReference type="ARBA" id="ARBA00022553"/>
    </source>
</evidence>
<organism evidence="19 20">
    <name type="scientific">Accipiter nisus</name>
    <name type="common">Eurasian sparrowhawk</name>
    <dbReference type="NCBI Taxonomy" id="211598"/>
    <lineage>
        <taxon>Eukaryota</taxon>
        <taxon>Metazoa</taxon>
        <taxon>Chordata</taxon>
        <taxon>Craniata</taxon>
        <taxon>Vertebrata</taxon>
        <taxon>Euteleostomi</taxon>
        <taxon>Archelosauria</taxon>
        <taxon>Archosauria</taxon>
        <taxon>Dinosauria</taxon>
        <taxon>Saurischia</taxon>
        <taxon>Theropoda</taxon>
        <taxon>Coelurosauria</taxon>
        <taxon>Aves</taxon>
        <taxon>Neognathae</taxon>
        <taxon>Neoaves</taxon>
        <taxon>Telluraves</taxon>
        <taxon>Accipitrimorphae</taxon>
        <taxon>Accipitriformes</taxon>
        <taxon>Accipitridae</taxon>
        <taxon>Accipitrinae</taxon>
        <taxon>Accipiter</taxon>
    </lineage>
</organism>
<evidence type="ECO:0000256" key="8">
    <source>
        <dbReference type="ARBA" id="ARBA00022991"/>
    </source>
</evidence>
<feature type="domain" description="G-protein coupled receptors family 1 profile" evidence="18">
    <location>
        <begin position="62"/>
        <end position="314"/>
    </location>
</feature>
<evidence type="ECO:0000256" key="7">
    <source>
        <dbReference type="ARBA" id="ARBA00022989"/>
    </source>
</evidence>
<dbReference type="InterPro" id="IPR050125">
    <property type="entry name" value="GPCR_opsins"/>
</dbReference>
<keyword evidence="10 16" id="KW-0472">Membrane</keyword>
<feature type="transmembrane region" description="Helical" evidence="16">
    <location>
        <begin position="262"/>
        <end position="284"/>
    </location>
</feature>
<feature type="transmembrane region" description="Helical" evidence="16">
    <location>
        <begin position="495"/>
        <end position="514"/>
    </location>
</feature>
<feature type="compositionally biased region" description="Basic residues" evidence="17">
    <location>
        <begin position="699"/>
        <end position="708"/>
    </location>
</feature>
<dbReference type="PRINTS" id="PR00237">
    <property type="entry name" value="GPCRRHODOPSN"/>
</dbReference>
<evidence type="ECO:0000256" key="11">
    <source>
        <dbReference type="ARBA" id="ARBA00023157"/>
    </source>
</evidence>
<evidence type="ECO:0000256" key="9">
    <source>
        <dbReference type="ARBA" id="ARBA00023040"/>
    </source>
</evidence>
<dbReference type="PROSITE" id="PS00238">
    <property type="entry name" value="OPSIN"/>
    <property type="match status" value="1"/>
</dbReference>
<keyword evidence="6 16" id="KW-0681">Retinal protein</keyword>
<dbReference type="InterPro" id="IPR017452">
    <property type="entry name" value="GPCR_Rhodpsn_7TM"/>
</dbReference>
<keyword evidence="2 16" id="KW-0600">Photoreceptor protein</keyword>
<evidence type="ECO:0000256" key="13">
    <source>
        <dbReference type="ARBA" id="ARBA00023180"/>
    </source>
</evidence>
<name>A0A8B9MCQ8_9AVES</name>
<dbReference type="PROSITE" id="PS00237">
    <property type="entry name" value="G_PROTEIN_RECEP_F1_1"/>
    <property type="match status" value="2"/>
</dbReference>
<evidence type="ECO:0000256" key="12">
    <source>
        <dbReference type="ARBA" id="ARBA00023170"/>
    </source>
</evidence>
<dbReference type="PROSITE" id="PS50262">
    <property type="entry name" value="G_PROTEIN_RECEP_F1_2"/>
    <property type="match status" value="2"/>
</dbReference>
<evidence type="ECO:0000256" key="10">
    <source>
        <dbReference type="ARBA" id="ARBA00023136"/>
    </source>
</evidence>
<evidence type="ECO:0000256" key="1">
    <source>
        <dbReference type="ARBA" id="ARBA00004141"/>
    </source>
</evidence>
<keyword evidence="8 16" id="KW-0157">Chromophore</keyword>
<comment type="similarity">
    <text evidence="16">Belongs to the G-protein coupled receptor 1 family. Opsin subfamily.</text>
</comment>
<feature type="domain" description="G-protein coupled receptors family 1 profile" evidence="18">
    <location>
        <begin position="437"/>
        <end position="614"/>
    </location>
</feature>
<reference evidence="19" key="2">
    <citation type="submission" date="2025-09" db="UniProtKB">
        <authorList>
            <consortium name="Ensembl"/>
        </authorList>
    </citation>
    <scope>IDENTIFICATION</scope>
</reference>
<dbReference type="CDD" id="cd15077">
    <property type="entry name" value="7tmA_SWS2_opsin"/>
    <property type="match status" value="1"/>
</dbReference>
<keyword evidence="4 16" id="KW-0716">Sensory transduction</keyword>
<feature type="transmembrane region" description="Helical" evidence="16">
    <location>
        <begin position="44"/>
        <end position="68"/>
    </location>
</feature>
<evidence type="ECO:0000256" key="6">
    <source>
        <dbReference type="ARBA" id="ARBA00022925"/>
    </source>
</evidence>
<dbReference type="GO" id="GO:0004930">
    <property type="term" value="F:G protein-coupled receptor activity"/>
    <property type="evidence" value="ECO:0007669"/>
    <property type="project" value="UniProtKB-KW"/>
</dbReference>
<evidence type="ECO:0000256" key="17">
    <source>
        <dbReference type="SAM" id="MobiDB-lite"/>
    </source>
</evidence>
<reference evidence="19" key="1">
    <citation type="submission" date="2025-08" db="UniProtKB">
        <authorList>
            <consortium name="Ensembl"/>
        </authorList>
    </citation>
    <scope>IDENTIFICATION</scope>
</reference>
<keyword evidence="3" id="KW-0597">Phosphoprotein</keyword>
<keyword evidence="11" id="KW-1015">Disulfide bond</keyword>
<keyword evidence="20" id="KW-1185">Reference proteome</keyword>
<keyword evidence="7 16" id="KW-1133">Transmembrane helix</keyword>
<dbReference type="GO" id="GO:0007601">
    <property type="term" value="P:visual perception"/>
    <property type="evidence" value="ECO:0007669"/>
    <property type="project" value="UniProtKB-KW"/>
</dbReference>
<keyword evidence="5 16" id="KW-0812">Transmembrane</keyword>
<protein>
    <recommendedName>
        <fullName evidence="18">G-protein coupled receptors family 1 profile domain-containing protein</fullName>
    </recommendedName>
</protein>
<feature type="transmembrane region" description="Helical" evidence="16">
    <location>
        <begin position="458"/>
        <end position="483"/>
    </location>
</feature>
<dbReference type="PANTHER" id="PTHR24240">
    <property type="entry name" value="OPSIN"/>
    <property type="match status" value="1"/>
</dbReference>
<feature type="compositionally biased region" description="Pro residues" evidence="17">
    <location>
        <begin position="662"/>
        <end position="678"/>
    </location>
</feature>
<evidence type="ECO:0000256" key="14">
    <source>
        <dbReference type="ARBA" id="ARBA00023224"/>
    </source>
</evidence>
<dbReference type="PRINTS" id="PR00238">
    <property type="entry name" value="OPSIN"/>
</dbReference>
<evidence type="ECO:0000256" key="4">
    <source>
        <dbReference type="ARBA" id="ARBA00022606"/>
    </source>
</evidence>
<comment type="subcellular location">
    <subcellularLocation>
        <location evidence="1 16">Membrane</location>
        <topology evidence="1 16">Multi-pass membrane protein</topology>
    </subcellularLocation>
</comment>
<feature type="transmembrane region" description="Helical" evidence="16">
    <location>
        <begin position="586"/>
        <end position="607"/>
    </location>
</feature>
<evidence type="ECO:0000259" key="18">
    <source>
        <dbReference type="PROSITE" id="PS50262"/>
    </source>
</evidence>
<evidence type="ECO:0000256" key="2">
    <source>
        <dbReference type="ARBA" id="ARBA00022543"/>
    </source>
</evidence>
<dbReference type="FunFam" id="1.20.1070.10:FF:000018">
    <property type="entry name" value="Rhodopsin"/>
    <property type="match status" value="1"/>
</dbReference>
<dbReference type="GO" id="GO:0007602">
    <property type="term" value="P:phototransduction"/>
    <property type="evidence" value="ECO:0007669"/>
    <property type="project" value="UniProtKB-KW"/>
</dbReference>
<evidence type="ECO:0000256" key="15">
    <source>
        <dbReference type="ARBA" id="ARBA00023305"/>
    </source>
</evidence>
<evidence type="ECO:0000313" key="19">
    <source>
        <dbReference type="Ensembl" id="ENSANIP00000005624.1"/>
    </source>
</evidence>
<evidence type="ECO:0000256" key="5">
    <source>
        <dbReference type="ARBA" id="ARBA00022692"/>
    </source>
</evidence>
<dbReference type="Gene3D" id="1.20.1070.10">
    <property type="entry name" value="Rhodopsin 7-helix transmembrane proteins"/>
    <property type="match status" value="2"/>
</dbReference>
<feature type="region of interest" description="Disordered" evidence="17">
    <location>
        <begin position="624"/>
        <end position="708"/>
    </location>
</feature>
<accession>A0A8B9MCQ8</accession>
<dbReference type="GO" id="GO:0016020">
    <property type="term" value="C:membrane"/>
    <property type="evidence" value="ECO:0007669"/>
    <property type="project" value="UniProtKB-SubCell"/>
</dbReference>
<keyword evidence="15" id="KW-0844">Vision</keyword>
<keyword evidence="12 16" id="KW-0675">Receptor</keyword>
<feature type="compositionally biased region" description="Pro residues" evidence="17">
    <location>
        <begin position="687"/>
        <end position="698"/>
    </location>
</feature>
<dbReference type="InterPro" id="IPR000378">
    <property type="entry name" value="Opsin_red/grn"/>
</dbReference>
<dbReference type="InterPro" id="IPR000276">
    <property type="entry name" value="GPCR_Rhodpsn"/>
</dbReference>
<dbReference type="SUPFAM" id="SSF81321">
    <property type="entry name" value="Family A G protein-coupled receptor-like"/>
    <property type="match status" value="2"/>
</dbReference>